<reference evidence="2 3" key="1">
    <citation type="submission" date="2024-09" db="EMBL/GenBank/DDBJ databases">
        <title>Rethinking Asexuality: The Enigmatic Case of Functional Sexual Genes in Lepraria (Stereocaulaceae).</title>
        <authorList>
            <person name="Doellman M."/>
            <person name="Sun Y."/>
            <person name="Barcenas-Pena A."/>
            <person name="Lumbsch H.T."/>
            <person name="Grewe F."/>
        </authorList>
    </citation>
    <scope>NUCLEOTIDE SEQUENCE [LARGE SCALE GENOMIC DNA]</scope>
    <source>
        <strain evidence="2 3">Grewe 0041</strain>
    </source>
</reference>
<evidence type="ECO:0000256" key="1">
    <source>
        <dbReference type="SAM" id="SignalP"/>
    </source>
</evidence>
<feature type="signal peptide" evidence="1">
    <location>
        <begin position="1"/>
        <end position="18"/>
    </location>
</feature>
<evidence type="ECO:0008006" key="4">
    <source>
        <dbReference type="Google" id="ProtNLM"/>
    </source>
</evidence>
<evidence type="ECO:0000313" key="2">
    <source>
        <dbReference type="EMBL" id="KAL2053186.1"/>
    </source>
</evidence>
<comment type="caution">
    <text evidence="2">The sequence shown here is derived from an EMBL/GenBank/DDBJ whole genome shotgun (WGS) entry which is preliminary data.</text>
</comment>
<proteinExistence type="predicted"/>
<protein>
    <recommendedName>
        <fullName evidence="4">Sodefrin-like factor</fullName>
    </recommendedName>
</protein>
<gene>
    <name evidence="2" type="ORF">ABVK25_006511</name>
</gene>
<organism evidence="2 3">
    <name type="scientific">Lepraria finkii</name>
    <dbReference type="NCBI Taxonomy" id="1340010"/>
    <lineage>
        <taxon>Eukaryota</taxon>
        <taxon>Fungi</taxon>
        <taxon>Dikarya</taxon>
        <taxon>Ascomycota</taxon>
        <taxon>Pezizomycotina</taxon>
        <taxon>Lecanoromycetes</taxon>
        <taxon>OSLEUM clade</taxon>
        <taxon>Lecanoromycetidae</taxon>
        <taxon>Lecanorales</taxon>
        <taxon>Lecanorineae</taxon>
        <taxon>Stereocaulaceae</taxon>
        <taxon>Lepraria</taxon>
    </lineage>
</organism>
<dbReference type="Proteomes" id="UP001590951">
    <property type="component" value="Unassembled WGS sequence"/>
</dbReference>
<evidence type="ECO:0000313" key="3">
    <source>
        <dbReference type="Proteomes" id="UP001590951"/>
    </source>
</evidence>
<name>A0ABR4B5P3_9LECA</name>
<feature type="chain" id="PRO_5045555132" description="Sodefrin-like factor" evidence="1">
    <location>
        <begin position="19"/>
        <end position="159"/>
    </location>
</feature>
<keyword evidence="1" id="KW-0732">Signal</keyword>
<keyword evidence="3" id="KW-1185">Reference proteome</keyword>
<accession>A0ABR4B5P3</accession>
<sequence length="159" mass="17208">MKTSTFLLFITYLTPTLATLQYYLAKTLPDSQCTTHIVPSKNTCCSCNQSNCPESFGQACGDDVSGNVCPGKQILRVADDSPGAFAGSTLINTALCGAKGLCYEQKWLYEYTCCACPKGYLVMSEGNCDTGAYCVGCTEENETLTKDENDPWYSCVLNS</sequence>
<dbReference type="EMBL" id="JBHFEH010000022">
    <property type="protein sequence ID" value="KAL2053186.1"/>
    <property type="molecule type" value="Genomic_DNA"/>
</dbReference>